<dbReference type="EnsemblMetazoa" id="XM_031928654">
    <property type="protein sequence ID" value="XP_031784514"/>
    <property type="gene ID" value="LOC100120708"/>
</dbReference>
<accession>A0A7M7QAN4</accession>
<dbReference type="OrthoDB" id="10256829at2759"/>
<evidence type="ECO:0000313" key="2">
    <source>
        <dbReference type="EnsemblMetazoa" id="XP_031784514"/>
    </source>
</evidence>
<protein>
    <submittedName>
        <fullName evidence="2">Uncharacterized protein</fullName>
    </submittedName>
</protein>
<evidence type="ECO:0000313" key="3">
    <source>
        <dbReference type="Proteomes" id="UP000002358"/>
    </source>
</evidence>
<sequence length="840" mass="93191">MRHSKEEGAEMKLQARWLAVLLCFVVAGVSCQENAIKNISPSLLECYDGDTYEKWNLLPHSMETLIAIIRKIEDSPGLNMDLRQLSTAILHRFRQDGIVRNPRVKPQAGIMPYAPLGKQFFRHAQTLRVIPGNAVTFPNNSISALERCTLHSMLSSSIDIFERGDESRVCKVANYAYRRYSRSADLQEKNVKEEVETLTAEQLEMMSKADMVDPNSLYPALPPNHPSSARLTDLPPHSRCPTENGVVKTRWGTVSGGSVLAGIAAGLTPQQIRIGDLIRQTEQRVTSYSNDASVVNKFLGTLAGDLAEVALLQGPQLSGRYILGVDGNWNSSSQPLYYFLNSNENLEMTASEVRGDLDGLILANELPNYYPSKIGGLRLSQVLDMYYSNRGLFDRKNRACNRRAQLYDVAPTPLLTNQTHNAAIILSSGIATATFSSEAIQKFATQAVNELGTLVPTMNSDTCDNRKSSNSFADVSEPAVDLTIILDTSWPFENIKPIISQLLSGLSISKFNSNVTIINGQDGSIMINSTYDPNDFHYLFNLTNYQKLPMKGFELSRSLEKLRTYQTNKLNDEKRQGRAGGKSDVVLFVPYQANAPQSDKEYCLSTIKTMQEEVPDAVILFLTYGSKDRWGEYVRESNDDLFSVSIGETTESYPAVDSLQTRIKQIPRRLFNTQCGADYESTDPRSSKALMETVVPGGSNFYRIHPNYFSSDDTENPPRIRIQASGIGSLRVCSSRELLHVNTSEAATSANCISLTSNSHIITMNCEDASYLHQCKPYYVSVSSNSTGPSTFACNDPKLCRYPDSVKYTISFENLVCKSGASTLFAVPLLLLLLLAQLML</sequence>
<dbReference type="KEGG" id="nvi:100120708"/>
<dbReference type="PROSITE" id="PS51257">
    <property type="entry name" value="PROKAR_LIPOPROTEIN"/>
    <property type="match status" value="1"/>
</dbReference>
<feature type="signal peptide" evidence="1">
    <location>
        <begin position="1"/>
        <end position="31"/>
    </location>
</feature>
<keyword evidence="1" id="KW-0732">Signal</keyword>
<name>A0A7M7QAN4_NASVI</name>
<evidence type="ECO:0000256" key="1">
    <source>
        <dbReference type="SAM" id="SignalP"/>
    </source>
</evidence>
<dbReference type="RefSeq" id="XP_031784514.1">
    <property type="nucleotide sequence ID" value="XM_031928654.2"/>
</dbReference>
<dbReference type="FunCoup" id="A0A7M7QAN4">
    <property type="interactions" value="5"/>
</dbReference>
<feature type="chain" id="PRO_5029724107" evidence="1">
    <location>
        <begin position="32"/>
        <end position="840"/>
    </location>
</feature>
<dbReference type="InParanoid" id="A0A7M7QAN4"/>
<proteinExistence type="predicted"/>
<dbReference type="Proteomes" id="UP000002358">
    <property type="component" value="Chromosome 4"/>
</dbReference>
<reference evidence="2" key="1">
    <citation type="submission" date="2021-01" db="UniProtKB">
        <authorList>
            <consortium name="EnsemblMetazoa"/>
        </authorList>
    </citation>
    <scope>IDENTIFICATION</scope>
</reference>
<organism evidence="2 3">
    <name type="scientific">Nasonia vitripennis</name>
    <name type="common">Parasitic wasp</name>
    <dbReference type="NCBI Taxonomy" id="7425"/>
    <lineage>
        <taxon>Eukaryota</taxon>
        <taxon>Metazoa</taxon>
        <taxon>Ecdysozoa</taxon>
        <taxon>Arthropoda</taxon>
        <taxon>Hexapoda</taxon>
        <taxon>Insecta</taxon>
        <taxon>Pterygota</taxon>
        <taxon>Neoptera</taxon>
        <taxon>Endopterygota</taxon>
        <taxon>Hymenoptera</taxon>
        <taxon>Apocrita</taxon>
        <taxon>Proctotrupomorpha</taxon>
        <taxon>Chalcidoidea</taxon>
        <taxon>Pteromalidae</taxon>
        <taxon>Pteromalinae</taxon>
        <taxon>Nasonia</taxon>
    </lineage>
</organism>
<dbReference type="AlphaFoldDB" id="A0A7M7QAN4"/>
<dbReference type="GeneID" id="100120708"/>
<keyword evidence="3" id="KW-1185">Reference proteome</keyword>